<dbReference type="AlphaFoldDB" id="A0AAV4JR97"/>
<comment type="caution">
    <text evidence="1">The sequence shown here is derived from an EMBL/GenBank/DDBJ whole genome shotgun (WGS) entry which is preliminary data.</text>
</comment>
<evidence type="ECO:0000313" key="2">
    <source>
        <dbReference type="Proteomes" id="UP000762676"/>
    </source>
</evidence>
<name>A0AAV4JR97_9GAST</name>
<dbReference type="Proteomes" id="UP000762676">
    <property type="component" value="Unassembled WGS sequence"/>
</dbReference>
<keyword evidence="2" id="KW-1185">Reference proteome</keyword>
<protein>
    <submittedName>
        <fullName evidence="1">Uncharacterized protein</fullName>
    </submittedName>
</protein>
<organism evidence="1 2">
    <name type="scientific">Elysia marginata</name>
    <dbReference type="NCBI Taxonomy" id="1093978"/>
    <lineage>
        <taxon>Eukaryota</taxon>
        <taxon>Metazoa</taxon>
        <taxon>Spiralia</taxon>
        <taxon>Lophotrochozoa</taxon>
        <taxon>Mollusca</taxon>
        <taxon>Gastropoda</taxon>
        <taxon>Heterobranchia</taxon>
        <taxon>Euthyneura</taxon>
        <taxon>Panpulmonata</taxon>
        <taxon>Sacoglossa</taxon>
        <taxon>Placobranchoidea</taxon>
        <taxon>Plakobranchidae</taxon>
        <taxon>Elysia</taxon>
    </lineage>
</organism>
<gene>
    <name evidence="1" type="ORF">ElyMa_003417200</name>
</gene>
<accession>A0AAV4JR97</accession>
<sequence length="105" mass="11588">MSQRVKCFTISISIDTLLLAGRISKKIIPLESQNTVAITFVADYWTLNFFVTGEEKCFHVIESHFVSGVLRCNQVSSPVMGMLRSLFLVQWSPPGATSTVSSPSC</sequence>
<reference evidence="1 2" key="1">
    <citation type="journal article" date="2021" name="Elife">
        <title>Chloroplast acquisition without the gene transfer in kleptoplastic sea slugs, Plakobranchus ocellatus.</title>
        <authorList>
            <person name="Maeda T."/>
            <person name="Takahashi S."/>
            <person name="Yoshida T."/>
            <person name="Shimamura S."/>
            <person name="Takaki Y."/>
            <person name="Nagai Y."/>
            <person name="Toyoda A."/>
            <person name="Suzuki Y."/>
            <person name="Arimoto A."/>
            <person name="Ishii H."/>
            <person name="Satoh N."/>
            <person name="Nishiyama T."/>
            <person name="Hasebe M."/>
            <person name="Maruyama T."/>
            <person name="Minagawa J."/>
            <person name="Obokata J."/>
            <person name="Shigenobu S."/>
        </authorList>
    </citation>
    <scope>NUCLEOTIDE SEQUENCE [LARGE SCALE GENOMIC DNA]</scope>
</reference>
<dbReference type="EMBL" id="BMAT01007031">
    <property type="protein sequence ID" value="GFS24508.1"/>
    <property type="molecule type" value="Genomic_DNA"/>
</dbReference>
<proteinExistence type="predicted"/>
<evidence type="ECO:0000313" key="1">
    <source>
        <dbReference type="EMBL" id="GFS24508.1"/>
    </source>
</evidence>